<dbReference type="CDD" id="cd00118">
    <property type="entry name" value="LysM"/>
    <property type="match status" value="1"/>
</dbReference>
<dbReference type="InterPro" id="IPR011055">
    <property type="entry name" value="Dup_hybrid_motif"/>
</dbReference>
<dbReference type="SUPFAM" id="SSF54106">
    <property type="entry name" value="LysM domain"/>
    <property type="match status" value="1"/>
</dbReference>
<accession>A0A6M0Q4W4</accession>
<gene>
    <name evidence="2" type="ORF">G4D63_05905</name>
</gene>
<dbReference type="Pfam" id="PF01476">
    <property type="entry name" value="LysM"/>
    <property type="match status" value="1"/>
</dbReference>
<evidence type="ECO:0000313" key="3">
    <source>
        <dbReference type="Proteomes" id="UP000481043"/>
    </source>
</evidence>
<sequence length="298" mass="33070">MLDLSRRLLIVLIMGFCIACMFLSVKTVKAEEQSPIILAETIDWVWPVYGELTDHFGTRGGHHHGIDIAAPTGTDTFSVEDGTVTKSYYSSSYGHVVFIKHPEGFETVYAHLSERLVEEGQEIKKGDVIGKVGNTGRSRGAHLHFEVHMGDWNVEKTNSINPLHALDVSVLIDGKVSQAMAEKKQAEKMAVLSNALPDQPADQWNISEKEAEQLLSTSVIVSSKDYSEDVLEIQGKQPNQEEVKASKKMDNIVVEVTKGMTLWGLSEKYDVSVKSIKEWNKLSSDTIVIGQELSIIQE</sequence>
<reference evidence="2 3" key="1">
    <citation type="submission" date="2020-02" db="EMBL/GenBank/DDBJ databases">
        <title>Bacillus aquiflavi sp. nov., isolated from yellow water of strong flavor Chinese baijiu in Yibin region of China.</title>
        <authorList>
            <person name="Xie J."/>
        </authorList>
    </citation>
    <scope>NUCLEOTIDE SEQUENCE [LARGE SCALE GENOMIC DNA]</scope>
    <source>
        <strain evidence="2 3">SA4</strain>
    </source>
</reference>
<dbReference type="InterPro" id="IPR050570">
    <property type="entry name" value="Cell_wall_metabolism_enzyme"/>
</dbReference>
<dbReference type="InterPro" id="IPR036779">
    <property type="entry name" value="LysM_dom_sf"/>
</dbReference>
<dbReference type="RefSeq" id="WP_163178736.1">
    <property type="nucleotide sequence ID" value="NZ_JAAIWM010000002.1"/>
</dbReference>
<name>A0A6M0Q4W4_9BACI</name>
<dbReference type="GO" id="GO:0004222">
    <property type="term" value="F:metalloendopeptidase activity"/>
    <property type="evidence" value="ECO:0007669"/>
    <property type="project" value="TreeGrafter"/>
</dbReference>
<dbReference type="SUPFAM" id="SSF51261">
    <property type="entry name" value="Duplicated hybrid motif"/>
    <property type="match status" value="1"/>
</dbReference>
<keyword evidence="3" id="KW-1185">Reference proteome</keyword>
<proteinExistence type="predicted"/>
<protein>
    <submittedName>
        <fullName evidence="2">Peptidoglycan DD-metalloendopeptidase family protein</fullName>
    </submittedName>
</protein>
<dbReference type="InterPro" id="IPR016047">
    <property type="entry name" value="M23ase_b-sheet_dom"/>
</dbReference>
<dbReference type="Gene3D" id="3.10.350.10">
    <property type="entry name" value="LysM domain"/>
    <property type="match status" value="1"/>
</dbReference>
<dbReference type="PROSITE" id="PS51782">
    <property type="entry name" value="LYSM"/>
    <property type="match status" value="1"/>
</dbReference>
<evidence type="ECO:0000259" key="1">
    <source>
        <dbReference type="PROSITE" id="PS51782"/>
    </source>
</evidence>
<organism evidence="2 3">
    <name type="scientific">Bacillus mesophilus</name>
    <dbReference type="NCBI Taxonomy" id="1808955"/>
    <lineage>
        <taxon>Bacteria</taxon>
        <taxon>Bacillati</taxon>
        <taxon>Bacillota</taxon>
        <taxon>Bacilli</taxon>
        <taxon>Bacillales</taxon>
        <taxon>Bacillaceae</taxon>
        <taxon>Bacillus</taxon>
    </lineage>
</organism>
<dbReference type="PANTHER" id="PTHR21666">
    <property type="entry name" value="PEPTIDASE-RELATED"/>
    <property type="match status" value="1"/>
</dbReference>
<dbReference type="Proteomes" id="UP000481043">
    <property type="component" value="Unassembled WGS sequence"/>
</dbReference>
<dbReference type="AlphaFoldDB" id="A0A6M0Q4W4"/>
<dbReference type="InterPro" id="IPR018392">
    <property type="entry name" value="LysM"/>
</dbReference>
<dbReference type="CDD" id="cd12797">
    <property type="entry name" value="M23_peptidase"/>
    <property type="match status" value="1"/>
</dbReference>
<comment type="caution">
    <text evidence="2">The sequence shown here is derived from an EMBL/GenBank/DDBJ whole genome shotgun (WGS) entry which is preliminary data.</text>
</comment>
<dbReference type="Pfam" id="PF01551">
    <property type="entry name" value="Peptidase_M23"/>
    <property type="match status" value="1"/>
</dbReference>
<dbReference type="PANTHER" id="PTHR21666:SF290">
    <property type="entry name" value="PEPTIDASE M23 DOMAIN PROTEIN"/>
    <property type="match status" value="1"/>
</dbReference>
<dbReference type="SMART" id="SM00257">
    <property type="entry name" value="LysM"/>
    <property type="match status" value="1"/>
</dbReference>
<dbReference type="EMBL" id="JAAIWM010000002">
    <property type="protein sequence ID" value="NEY71273.1"/>
    <property type="molecule type" value="Genomic_DNA"/>
</dbReference>
<feature type="domain" description="LysM" evidence="1">
    <location>
        <begin position="252"/>
        <end position="295"/>
    </location>
</feature>
<evidence type="ECO:0000313" key="2">
    <source>
        <dbReference type="EMBL" id="NEY71273.1"/>
    </source>
</evidence>
<dbReference type="Gene3D" id="2.70.70.10">
    <property type="entry name" value="Glucose Permease (Domain IIA)"/>
    <property type="match status" value="1"/>
</dbReference>